<dbReference type="GO" id="GO:0120231">
    <property type="term" value="C:DNA recombinase auxiliary factor complex"/>
    <property type="evidence" value="ECO:0007669"/>
    <property type="project" value="TreeGrafter"/>
</dbReference>
<evidence type="ECO:0000256" key="4">
    <source>
        <dbReference type="ARBA" id="ARBA00023254"/>
    </source>
</evidence>
<dbReference type="Proteomes" id="UP001165082">
    <property type="component" value="Unassembled WGS sequence"/>
</dbReference>
<feature type="region of interest" description="Disordered" evidence="6">
    <location>
        <begin position="285"/>
        <end position="316"/>
    </location>
</feature>
<feature type="compositionally biased region" description="Pro residues" evidence="6">
    <location>
        <begin position="106"/>
        <end position="123"/>
    </location>
</feature>
<keyword evidence="3" id="KW-0539">Nucleus</keyword>
<feature type="compositionally biased region" description="Pro residues" evidence="6">
    <location>
        <begin position="131"/>
        <end position="141"/>
    </location>
</feature>
<proteinExistence type="predicted"/>
<feature type="compositionally biased region" description="Basic and acidic residues" evidence="6">
    <location>
        <begin position="54"/>
        <end position="72"/>
    </location>
</feature>
<gene>
    <name evidence="7" type="ORF">TrRE_jg7973</name>
</gene>
<sequence>MITMSTILGSLPKPDENVVVIDTQSTMESSVKSSESSKKSSKLKKKKKDKKKRKGEDGAAGEDRKKKAKYIDDSDEEEGVEIPGAKAATVSVGGSANGPKQEDDAGPPPTPEDPPPVPVPSPPKAKAKAPAPAPTPAPAPAAAPAKKKKTNTGELIVEAIRRECGPMNNTMIAERTRANKSVVDKLVQKFVDKKVIKKKKVGKEGTKAVYYANQNHQDNKVEKVDVSEIQASQAEFESLAAELRTVTAEIQSLKSQKKNSELDAEVKGMEDVVGALQKRVDLCKKAASPTSAAKKKTLLGGKPKKELPSDSKSLKSRINNMRAEWVKRKAKCADFVEMAADGMEKKPKEVMKVVGIDSDESEGVKVPEKYAL</sequence>
<dbReference type="OrthoDB" id="272266at2759"/>
<feature type="compositionally biased region" description="Basic and acidic residues" evidence="6">
    <location>
        <begin position="303"/>
        <end position="313"/>
    </location>
</feature>
<reference evidence="7" key="1">
    <citation type="submission" date="2022-07" db="EMBL/GenBank/DDBJ databases">
        <title>Genome analysis of Parmales, a sister group of diatoms, reveals the evolutionary specialization of diatoms from phago-mixotrophs to photoautotrophs.</title>
        <authorList>
            <person name="Ban H."/>
            <person name="Sato S."/>
            <person name="Yoshikawa S."/>
            <person name="Kazumasa Y."/>
            <person name="Nakamura Y."/>
            <person name="Ichinomiya M."/>
            <person name="Saitoh K."/>
            <person name="Sato N."/>
            <person name="Blanc-Mathieu R."/>
            <person name="Endo H."/>
            <person name="Kuwata A."/>
            <person name="Ogata H."/>
        </authorList>
    </citation>
    <scope>NUCLEOTIDE SEQUENCE</scope>
</reference>
<keyword evidence="5" id="KW-0175">Coiled coil</keyword>
<dbReference type="GO" id="GO:0010774">
    <property type="term" value="P:meiotic strand invasion involved in reciprocal meiotic recombination"/>
    <property type="evidence" value="ECO:0007669"/>
    <property type="project" value="TreeGrafter"/>
</dbReference>
<dbReference type="InterPro" id="IPR036388">
    <property type="entry name" value="WH-like_DNA-bd_sf"/>
</dbReference>
<dbReference type="GO" id="GO:0120230">
    <property type="term" value="F:recombinase activator activity"/>
    <property type="evidence" value="ECO:0007669"/>
    <property type="project" value="TreeGrafter"/>
</dbReference>
<evidence type="ECO:0000256" key="6">
    <source>
        <dbReference type="SAM" id="MobiDB-lite"/>
    </source>
</evidence>
<name>A0A9W7A767_9STRA</name>
<dbReference type="GO" id="GO:0007129">
    <property type="term" value="P:homologous chromosome pairing at meiosis"/>
    <property type="evidence" value="ECO:0007669"/>
    <property type="project" value="TreeGrafter"/>
</dbReference>
<dbReference type="Gene3D" id="1.10.10.10">
    <property type="entry name" value="Winged helix-like DNA-binding domain superfamily/Winged helix DNA-binding domain"/>
    <property type="match status" value="1"/>
</dbReference>
<feature type="coiled-coil region" evidence="5">
    <location>
        <begin position="229"/>
        <end position="263"/>
    </location>
</feature>
<dbReference type="GO" id="GO:0000794">
    <property type="term" value="C:condensed nuclear chromosome"/>
    <property type="evidence" value="ECO:0007669"/>
    <property type="project" value="TreeGrafter"/>
</dbReference>
<accession>A0A9W7A767</accession>
<feature type="region of interest" description="Disordered" evidence="6">
    <location>
        <begin position="1"/>
        <end position="153"/>
    </location>
</feature>
<comment type="caution">
    <text evidence="7">The sequence shown here is derived from an EMBL/GenBank/DDBJ whole genome shotgun (WGS) entry which is preliminary data.</text>
</comment>
<evidence type="ECO:0000256" key="5">
    <source>
        <dbReference type="SAM" id="Coils"/>
    </source>
</evidence>
<dbReference type="EMBL" id="BRXZ01001166">
    <property type="protein sequence ID" value="GMH64162.1"/>
    <property type="molecule type" value="Genomic_DNA"/>
</dbReference>
<dbReference type="AlphaFoldDB" id="A0A9W7A767"/>
<organism evidence="7 8">
    <name type="scientific">Triparma retinervis</name>
    <dbReference type="NCBI Taxonomy" id="2557542"/>
    <lineage>
        <taxon>Eukaryota</taxon>
        <taxon>Sar</taxon>
        <taxon>Stramenopiles</taxon>
        <taxon>Ochrophyta</taxon>
        <taxon>Bolidophyceae</taxon>
        <taxon>Parmales</taxon>
        <taxon>Triparmaceae</taxon>
        <taxon>Triparma</taxon>
    </lineage>
</organism>
<protein>
    <recommendedName>
        <fullName evidence="9">Homologous-pairing protein 2 homolog</fullName>
    </recommendedName>
</protein>
<dbReference type="PANTHER" id="PTHR15938:SF0">
    <property type="entry name" value="HOMOLOGOUS-PAIRING PROTEIN 2 HOMOLOG"/>
    <property type="match status" value="1"/>
</dbReference>
<comment type="subcellular location">
    <subcellularLocation>
        <location evidence="1">Nucleus</location>
    </subcellularLocation>
</comment>
<evidence type="ECO:0000313" key="7">
    <source>
        <dbReference type="EMBL" id="GMH64162.1"/>
    </source>
</evidence>
<evidence type="ECO:0008006" key="9">
    <source>
        <dbReference type="Google" id="ProtNLM"/>
    </source>
</evidence>
<evidence type="ECO:0000256" key="3">
    <source>
        <dbReference type="ARBA" id="ARBA00023242"/>
    </source>
</evidence>
<dbReference type="PANTHER" id="PTHR15938">
    <property type="entry name" value="TBP-1 INTERACTING PROTEIN"/>
    <property type="match status" value="1"/>
</dbReference>
<evidence type="ECO:0000313" key="8">
    <source>
        <dbReference type="Proteomes" id="UP001165082"/>
    </source>
</evidence>
<dbReference type="GO" id="GO:0000709">
    <property type="term" value="P:meiotic joint molecule formation"/>
    <property type="evidence" value="ECO:0007669"/>
    <property type="project" value="TreeGrafter"/>
</dbReference>
<feature type="compositionally biased region" description="Basic residues" evidence="6">
    <location>
        <begin position="39"/>
        <end position="53"/>
    </location>
</feature>
<evidence type="ECO:0000256" key="1">
    <source>
        <dbReference type="ARBA" id="ARBA00004123"/>
    </source>
</evidence>
<evidence type="ECO:0000256" key="2">
    <source>
        <dbReference type="ARBA" id="ARBA00023172"/>
    </source>
</evidence>
<dbReference type="GO" id="GO:0003690">
    <property type="term" value="F:double-stranded DNA binding"/>
    <property type="evidence" value="ECO:0007669"/>
    <property type="project" value="TreeGrafter"/>
</dbReference>
<keyword evidence="4" id="KW-0469">Meiosis</keyword>
<keyword evidence="2" id="KW-0233">DNA recombination</keyword>
<keyword evidence="8" id="KW-1185">Reference proteome</keyword>